<name>A0A4Q6Y2K7_9SPHN</name>
<comment type="caution">
    <text evidence="3">The sequence shown here is derived from an EMBL/GenBank/DDBJ whole genome shotgun (WGS) entry which is preliminary data.</text>
</comment>
<protein>
    <recommendedName>
        <fullName evidence="5">DUF4349 domain-containing protein</fullName>
    </recommendedName>
</protein>
<feature type="chain" id="PRO_5020596484" description="DUF4349 domain-containing protein" evidence="2">
    <location>
        <begin position="24"/>
        <end position="283"/>
    </location>
</feature>
<keyword evidence="1" id="KW-0472">Membrane</keyword>
<keyword evidence="2" id="KW-0732">Signal</keyword>
<evidence type="ECO:0000256" key="2">
    <source>
        <dbReference type="SAM" id="SignalP"/>
    </source>
</evidence>
<dbReference type="EMBL" id="SGIS01000019">
    <property type="protein sequence ID" value="RZF63964.1"/>
    <property type="molecule type" value="Genomic_DNA"/>
</dbReference>
<sequence>MRASLVLVSVLALAACSKAPNEAQTGEAADSNAGPGVAVTAAPGVAFNYHYAFRMPPARISAAQEAHAQACEKLGILRCRITGMRYTLLGDDQIAASLAFKLDPTIARAFGKQGIATIDAADGMLVNAEITGTDAGAAIGRAQQQLGDVKAQLARIDQQLARPGLGKDVRATLEQQRAEIAQAPAQTNAQIADLRDSLATTPMVFDYESGRVIRSFDPRSPFADALATITASAQTTLIVVLQALATLVPPLVVLGLLWLLWRALAPLRKRLTLTRSRTNAPSD</sequence>
<dbReference type="Proteomes" id="UP000292085">
    <property type="component" value="Unassembled WGS sequence"/>
</dbReference>
<evidence type="ECO:0000256" key="1">
    <source>
        <dbReference type="SAM" id="Phobius"/>
    </source>
</evidence>
<dbReference type="AlphaFoldDB" id="A0A4Q6Y2K7"/>
<gene>
    <name evidence="3" type="ORF">EWE75_13360</name>
</gene>
<keyword evidence="1" id="KW-0812">Transmembrane</keyword>
<keyword evidence="4" id="KW-1185">Reference proteome</keyword>
<organism evidence="3 4">
    <name type="scientific">Sphingomonas populi</name>
    <dbReference type="NCBI Taxonomy" id="2484750"/>
    <lineage>
        <taxon>Bacteria</taxon>
        <taxon>Pseudomonadati</taxon>
        <taxon>Pseudomonadota</taxon>
        <taxon>Alphaproteobacteria</taxon>
        <taxon>Sphingomonadales</taxon>
        <taxon>Sphingomonadaceae</taxon>
        <taxon>Sphingomonas</taxon>
    </lineage>
</organism>
<evidence type="ECO:0000313" key="4">
    <source>
        <dbReference type="Proteomes" id="UP000292085"/>
    </source>
</evidence>
<keyword evidence="1" id="KW-1133">Transmembrane helix</keyword>
<accession>A0A4Q6Y2K7</accession>
<dbReference type="PROSITE" id="PS51257">
    <property type="entry name" value="PROKAR_LIPOPROTEIN"/>
    <property type="match status" value="1"/>
</dbReference>
<feature type="transmembrane region" description="Helical" evidence="1">
    <location>
        <begin position="237"/>
        <end position="261"/>
    </location>
</feature>
<proteinExistence type="predicted"/>
<evidence type="ECO:0000313" key="3">
    <source>
        <dbReference type="EMBL" id="RZF63964.1"/>
    </source>
</evidence>
<dbReference type="RefSeq" id="WP_130158265.1">
    <property type="nucleotide sequence ID" value="NZ_SGIS01000019.1"/>
</dbReference>
<feature type="signal peptide" evidence="2">
    <location>
        <begin position="1"/>
        <end position="23"/>
    </location>
</feature>
<evidence type="ECO:0008006" key="5">
    <source>
        <dbReference type="Google" id="ProtNLM"/>
    </source>
</evidence>
<dbReference type="OrthoDB" id="7448632at2"/>
<reference evidence="3 4" key="1">
    <citation type="submission" date="2019-02" db="EMBL/GenBank/DDBJ databases">
        <authorList>
            <person name="Li Y."/>
        </authorList>
    </citation>
    <scope>NUCLEOTIDE SEQUENCE [LARGE SCALE GENOMIC DNA]</scope>
    <source>
        <strain evidence="3 4">3-7</strain>
    </source>
</reference>